<sequence length="112" mass="12277">MNNVSKNIEKLKKNLTSIGSVSKSWSLNKNIGVLRSQLVELSSRKLTILAASTILELDAELDVELDLSEFWALIAAELWERARGAGISTIVPRELADGKDPTDEPHSAYVDA</sequence>
<name>A0ABS8V9P3_DATST</name>
<evidence type="ECO:0000313" key="2">
    <source>
        <dbReference type="Proteomes" id="UP000823775"/>
    </source>
</evidence>
<proteinExistence type="predicted"/>
<protein>
    <submittedName>
        <fullName evidence="1">Uncharacterized protein</fullName>
    </submittedName>
</protein>
<accession>A0ABS8V9P3</accession>
<evidence type="ECO:0000313" key="1">
    <source>
        <dbReference type="EMBL" id="MCD9642925.1"/>
    </source>
</evidence>
<comment type="caution">
    <text evidence="1">The sequence shown here is derived from an EMBL/GenBank/DDBJ whole genome shotgun (WGS) entry which is preliminary data.</text>
</comment>
<reference evidence="1 2" key="1">
    <citation type="journal article" date="2021" name="BMC Genomics">
        <title>Datura genome reveals duplications of psychoactive alkaloid biosynthetic genes and high mutation rate following tissue culture.</title>
        <authorList>
            <person name="Rajewski A."/>
            <person name="Carter-House D."/>
            <person name="Stajich J."/>
            <person name="Litt A."/>
        </authorList>
    </citation>
    <scope>NUCLEOTIDE SEQUENCE [LARGE SCALE GENOMIC DNA]</scope>
    <source>
        <strain evidence="1">AR-01</strain>
    </source>
</reference>
<dbReference type="EMBL" id="JACEIK010003742">
    <property type="protein sequence ID" value="MCD9642925.1"/>
    <property type="molecule type" value="Genomic_DNA"/>
</dbReference>
<organism evidence="1 2">
    <name type="scientific">Datura stramonium</name>
    <name type="common">Jimsonweed</name>
    <name type="synonym">Common thornapple</name>
    <dbReference type="NCBI Taxonomy" id="4076"/>
    <lineage>
        <taxon>Eukaryota</taxon>
        <taxon>Viridiplantae</taxon>
        <taxon>Streptophyta</taxon>
        <taxon>Embryophyta</taxon>
        <taxon>Tracheophyta</taxon>
        <taxon>Spermatophyta</taxon>
        <taxon>Magnoliopsida</taxon>
        <taxon>eudicotyledons</taxon>
        <taxon>Gunneridae</taxon>
        <taxon>Pentapetalae</taxon>
        <taxon>asterids</taxon>
        <taxon>lamiids</taxon>
        <taxon>Solanales</taxon>
        <taxon>Solanaceae</taxon>
        <taxon>Solanoideae</taxon>
        <taxon>Datureae</taxon>
        <taxon>Datura</taxon>
    </lineage>
</organism>
<dbReference type="Proteomes" id="UP000823775">
    <property type="component" value="Unassembled WGS sequence"/>
</dbReference>
<gene>
    <name evidence="1" type="ORF">HAX54_029992</name>
</gene>
<keyword evidence="2" id="KW-1185">Reference proteome</keyword>